<feature type="compositionally biased region" description="Polar residues" evidence="1">
    <location>
        <begin position="78"/>
        <end position="87"/>
    </location>
</feature>
<feature type="compositionally biased region" description="Polar residues" evidence="1">
    <location>
        <begin position="36"/>
        <end position="55"/>
    </location>
</feature>
<gene>
    <name evidence="2" type="ORF">PENARI_c003G01083</name>
</gene>
<dbReference type="GeneID" id="34572810"/>
<keyword evidence="3" id="KW-1185">Reference proteome</keyword>
<evidence type="ECO:0000313" key="2">
    <source>
        <dbReference type="EMBL" id="OGE56645.1"/>
    </source>
</evidence>
<dbReference type="EMBL" id="LXJU01000003">
    <property type="protein sequence ID" value="OGE56645.1"/>
    <property type="molecule type" value="Genomic_DNA"/>
</dbReference>
<feature type="compositionally biased region" description="Acidic residues" evidence="1">
    <location>
        <begin position="100"/>
        <end position="110"/>
    </location>
</feature>
<dbReference type="AlphaFoldDB" id="A0A1F5LTY4"/>
<feature type="region of interest" description="Disordered" evidence="1">
    <location>
        <begin position="124"/>
        <end position="161"/>
    </location>
</feature>
<organism evidence="2 3">
    <name type="scientific">Penicillium arizonense</name>
    <dbReference type="NCBI Taxonomy" id="1835702"/>
    <lineage>
        <taxon>Eukaryota</taxon>
        <taxon>Fungi</taxon>
        <taxon>Dikarya</taxon>
        <taxon>Ascomycota</taxon>
        <taxon>Pezizomycotina</taxon>
        <taxon>Eurotiomycetes</taxon>
        <taxon>Eurotiomycetidae</taxon>
        <taxon>Eurotiales</taxon>
        <taxon>Aspergillaceae</taxon>
        <taxon>Penicillium</taxon>
    </lineage>
</organism>
<feature type="compositionally biased region" description="Polar residues" evidence="1">
    <location>
        <begin position="15"/>
        <end position="28"/>
    </location>
</feature>
<feature type="compositionally biased region" description="Basic and acidic residues" evidence="1">
    <location>
        <begin position="88"/>
        <end position="99"/>
    </location>
</feature>
<feature type="region of interest" description="Disordered" evidence="1">
    <location>
        <begin position="14"/>
        <end position="60"/>
    </location>
</feature>
<accession>A0A1F5LTY4</accession>
<comment type="caution">
    <text evidence="2">The sequence shown here is derived from an EMBL/GenBank/DDBJ whole genome shotgun (WGS) entry which is preliminary data.</text>
</comment>
<protein>
    <submittedName>
        <fullName evidence="2">Uncharacterized protein</fullName>
    </submittedName>
</protein>
<evidence type="ECO:0000313" key="3">
    <source>
        <dbReference type="Proteomes" id="UP000177622"/>
    </source>
</evidence>
<dbReference type="Proteomes" id="UP000177622">
    <property type="component" value="Unassembled WGS sequence"/>
</dbReference>
<dbReference type="RefSeq" id="XP_022492073.1">
    <property type="nucleotide sequence ID" value="XM_022628076.1"/>
</dbReference>
<evidence type="ECO:0000256" key="1">
    <source>
        <dbReference type="SAM" id="MobiDB-lite"/>
    </source>
</evidence>
<sequence>MSFLLRKLWYRKRGSNSGKTPCTTSTFEENNRRNLENQGQSPRSRLPNVTFSSHPIPSHCNENETEILVNRPAALAATVSNNANNEHQSNEEPSTHTSEEAEVEPAEEEETFHYLTSLITVSYQQTPTHTPTPSVSTLASKSGSGKSQTFDRKRVSSILRP</sequence>
<name>A0A1F5LTY4_PENAI</name>
<dbReference type="OrthoDB" id="4351113at2759"/>
<feature type="region of interest" description="Disordered" evidence="1">
    <location>
        <begin position="78"/>
        <end position="110"/>
    </location>
</feature>
<reference evidence="2 3" key="1">
    <citation type="journal article" date="2016" name="Sci. Rep.">
        <title>Penicillium arizonense, a new, genome sequenced fungal species, reveals a high chemical diversity in secreted metabolites.</title>
        <authorList>
            <person name="Grijseels S."/>
            <person name="Nielsen J.C."/>
            <person name="Randelovic M."/>
            <person name="Nielsen J."/>
            <person name="Nielsen K.F."/>
            <person name="Workman M."/>
            <person name="Frisvad J.C."/>
        </authorList>
    </citation>
    <scope>NUCLEOTIDE SEQUENCE [LARGE SCALE GENOMIC DNA]</scope>
    <source>
        <strain evidence="2 3">CBS 141311</strain>
    </source>
</reference>
<feature type="compositionally biased region" description="Polar residues" evidence="1">
    <location>
        <begin position="134"/>
        <end position="148"/>
    </location>
</feature>
<proteinExistence type="predicted"/>